<sequence length="15" mass="1756">MQQLPIYEVCTSEKS</sequence>
<protein>
    <submittedName>
        <fullName evidence="1">Uncharacterized protein</fullName>
    </submittedName>
</protein>
<proteinExistence type="predicted"/>
<dbReference type="EMBL" id="GBRH01199465">
    <property type="protein sequence ID" value="JAD98430.1"/>
    <property type="molecule type" value="Transcribed_RNA"/>
</dbReference>
<evidence type="ECO:0000313" key="1">
    <source>
        <dbReference type="EMBL" id="JAD98430.1"/>
    </source>
</evidence>
<accession>A0A0A9EKM5</accession>
<reference evidence="1" key="2">
    <citation type="journal article" date="2015" name="Data Brief">
        <title>Shoot transcriptome of the giant reed, Arundo donax.</title>
        <authorList>
            <person name="Barrero R.A."/>
            <person name="Guerrero F.D."/>
            <person name="Moolhuijzen P."/>
            <person name="Goolsby J.A."/>
            <person name="Tidwell J."/>
            <person name="Bellgard S.E."/>
            <person name="Bellgard M.I."/>
        </authorList>
    </citation>
    <scope>NUCLEOTIDE SEQUENCE</scope>
    <source>
        <tissue evidence="1">Shoot tissue taken approximately 20 cm above the soil surface</tissue>
    </source>
</reference>
<name>A0A0A9EKM5_ARUDO</name>
<reference evidence="1" key="1">
    <citation type="submission" date="2014-09" db="EMBL/GenBank/DDBJ databases">
        <authorList>
            <person name="Magalhaes I.L.F."/>
            <person name="Oliveira U."/>
            <person name="Santos F.R."/>
            <person name="Vidigal T.H.D.A."/>
            <person name="Brescovit A.D."/>
            <person name="Santos A.J."/>
        </authorList>
    </citation>
    <scope>NUCLEOTIDE SEQUENCE</scope>
    <source>
        <tissue evidence="1">Shoot tissue taken approximately 20 cm above the soil surface</tissue>
    </source>
</reference>
<organism evidence="1">
    <name type="scientific">Arundo donax</name>
    <name type="common">Giant reed</name>
    <name type="synonym">Donax arundinaceus</name>
    <dbReference type="NCBI Taxonomy" id="35708"/>
    <lineage>
        <taxon>Eukaryota</taxon>
        <taxon>Viridiplantae</taxon>
        <taxon>Streptophyta</taxon>
        <taxon>Embryophyta</taxon>
        <taxon>Tracheophyta</taxon>
        <taxon>Spermatophyta</taxon>
        <taxon>Magnoliopsida</taxon>
        <taxon>Liliopsida</taxon>
        <taxon>Poales</taxon>
        <taxon>Poaceae</taxon>
        <taxon>PACMAD clade</taxon>
        <taxon>Arundinoideae</taxon>
        <taxon>Arundineae</taxon>
        <taxon>Arundo</taxon>
    </lineage>
</organism>